<dbReference type="EMBL" id="FNLO01000016">
    <property type="protein sequence ID" value="SDV51294.1"/>
    <property type="molecule type" value="Genomic_DNA"/>
</dbReference>
<keyword evidence="2" id="KW-1003">Cell membrane</keyword>
<name>A0A1H2PVG7_9BURK</name>
<dbReference type="SUPFAM" id="SSF52540">
    <property type="entry name" value="P-loop containing nucleoside triphosphate hydrolases"/>
    <property type="match status" value="1"/>
</dbReference>
<dbReference type="PANTHER" id="PTHR43023:SF6">
    <property type="entry name" value="INTERMEMBRANE PHOSPHOLIPID TRANSPORT SYSTEM ATP-BINDING PROTEIN MLAF"/>
    <property type="match status" value="1"/>
</dbReference>
<sequence>MPSPDTLLELRDVDFGYAERLVLSGLNMRFRRGQVVAVMGGSGCGKTTVLRLIGGLVKARSGTIDFDGRDIGTLDRKGLYEVRRRMGMLFQFGALFTDLSVFENVAFPLREHADLPEPVLRDLVLMKLNAVGLRGARDLLPSEISGGMARRVALARAIALDPQVMMYDEPFAGLDPISLGITANLIRTLNAALGATTILVTHDVPESFAIADYVYFIANGHIAAEGTPDELRQTSDPAIRQFIDGAPDGPFRFHYPGAALADDFGLAASADRRLP</sequence>
<keyword evidence="3" id="KW-0472">Membrane</keyword>
<evidence type="ECO:0000256" key="3">
    <source>
        <dbReference type="ARBA" id="ARBA00022519"/>
    </source>
</evidence>
<feature type="domain" description="ABC transporter" evidence="6">
    <location>
        <begin position="8"/>
        <end position="244"/>
    </location>
</feature>
<dbReference type="OrthoDB" id="9802264at2"/>
<dbReference type="InterPro" id="IPR017871">
    <property type="entry name" value="ABC_transporter-like_CS"/>
</dbReference>
<keyword evidence="4" id="KW-0547">Nucleotide-binding</keyword>
<dbReference type="PANTHER" id="PTHR43023">
    <property type="entry name" value="PROTEIN TRIGALACTOSYLDIACYLGLYCEROL 3, CHLOROPLASTIC"/>
    <property type="match status" value="1"/>
</dbReference>
<dbReference type="InterPro" id="IPR003439">
    <property type="entry name" value="ABC_transporter-like_ATP-bd"/>
</dbReference>
<dbReference type="PROSITE" id="PS00211">
    <property type="entry name" value="ABC_TRANSPORTER_1"/>
    <property type="match status" value="1"/>
</dbReference>
<dbReference type="CDD" id="cd03261">
    <property type="entry name" value="ABC_Org_Solvent_Resistant"/>
    <property type="match status" value="1"/>
</dbReference>
<proteinExistence type="predicted"/>
<dbReference type="AlphaFoldDB" id="A0A1H2PVG7"/>
<accession>A0A1H2PVG7</accession>
<evidence type="ECO:0000313" key="7">
    <source>
        <dbReference type="EMBL" id="SDV51294.1"/>
    </source>
</evidence>
<dbReference type="Proteomes" id="UP000243719">
    <property type="component" value="Unassembled WGS sequence"/>
</dbReference>
<evidence type="ECO:0000256" key="2">
    <source>
        <dbReference type="ARBA" id="ARBA00022475"/>
    </source>
</evidence>
<dbReference type="Pfam" id="PF00005">
    <property type="entry name" value="ABC_tran"/>
    <property type="match status" value="1"/>
</dbReference>
<dbReference type="InterPro" id="IPR027417">
    <property type="entry name" value="P-loop_NTPase"/>
</dbReference>
<evidence type="ECO:0000256" key="5">
    <source>
        <dbReference type="ARBA" id="ARBA00022840"/>
    </source>
</evidence>
<dbReference type="SMART" id="SM00382">
    <property type="entry name" value="AAA"/>
    <property type="match status" value="1"/>
</dbReference>
<keyword evidence="8" id="KW-1185">Reference proteome</keyword>
<dbReference type="Gene3D" id="3.40.50.300">
    <property type="entry name" value="P-loop containing nucleotide triphosphate hydrolases"/>
    <property type="match status" value="1"/>
</dbReference>
<gene>
    <name evidence="7" type="ORF">SAMN05216551_11644</name>
</gene>
<keyword evidence="1" id="KW-0813">Transport</keyword>
<dbReference type="PROSITE" id="PS50893">
    <property type="entry name" value="ABC_TRANSPORTER_2"/>
    <property type="match status" value="1"/>
</dbReference>
<evidence type="ECO:0000256" key="4">
    <source>
        <dbReference type="ARBA" id="ARBA00022741"/>
    </source>
</evidence>
<dbReference type="GO" id="GO:0016887">
    <property type="term" value="F:ATP hydrolysis activity"/>
    <property type="evidence" value="ECO:0007669"/>
    <property type="project" value="InterPro"/>
</dbReference>
<evidence type="ECO:0000259" key="6">
    <source>
        <dbReference type="PROSITE" id="PS50893"/>
    </source>
</evidence>
<organism evidence="7 8">
    <name type="scientific">Chitinasiproducens palmae</name>
    <dbReference type="NCBI Taxonomy" id="1770053"/>
    <lineage>
        <taxon>Bacteria</taxon>
        <taxon>Pseudomonadati</taxon>
        <taxon>Pseudomonadota</taxon>
        <taxon>Betaproteobacteria</taxon>
        <taxon>Burkholderiales</taxon>
        <taxon>Burkholderiaceae</taxon>
        <taxon>Chitinasiproducens</taxon>
    </lineage>
</organism>
<evidence type="ECO:0000256" key="1">
    <source>
        <dbReference type="ARBA" id="ARBA00022448"/>
    </source>
</evidence>
<dbReference type="InterPro" id="IPR003593">
    <property type="entry name" value="AAA+_ATPase"/>
</dbReference>
<dbReference type="RefSeq" id="WP_091912810.1">
    <property type="nucleotide sequence ID" value="NZ_FNLO01000016.1"/>
</dbReference>
<protein>
    <submittedName>
        <fullName evidence="7">Phospholipid/cholesterol/gamma-HCH transport system ATP-binding protein</fullName>
    </submittedName>
</protein>
<dbReference type="STRING" id="1770053.SAMN05216551_11644"/>
<keyword evidence="5 7" id="KW-0067">ATP-binding</keyword>
<reference evidence="8" key="1">
    <citation type="submission" date="2016-09" db="EMBL/GenBank/DDBJ databases">
        <authorList>
            <person name="Varghese N."/>
            <person name="Submissions S."/>
        </authorList>
    </citation>
    <scope>NUCLEOTIDE SEQUENCE [LARGE SCALE GENOMIC DNA]</scope>
    <source>
        <strain evidence="8">JS23</strain>
    </source>
</reference>
<evidence type="ECO:0000313" key="8">
    <source>
        <dbReference type="Proteomes" id="UP000243719"/>
    </source>
</evidence>
<dbReference type="GO" id="GO:0005524">
    <property type="term" value="F:ATP binding"/>
    <property type="evidence" value="ECO:0007669"/>
    <property type="project" value="UniProtKB-KW"/>
</dbReference>
<keyword evidence="3" id="KW-0997">Cell inner membrane</keyword>